<comment type="caution">
    <text evidence="3">The sequence shown here is derived from an EMBL/GenBank/DDBJ whole genome shotgun (WGS) entry which is preliminary data.</text>
</comment>
<feature type="compositionally biased region" description="Low complexity" evidence="1">
    <location>
        <begin position="41"/>
        <end position="63"/>
    </location>
</feature>
<keyword evidence="4" id="KW-1185">Reference proteome</keyword>
<proteinExistence type="predicted"/>
<feature type="signal peptide" evidence="2">
    <location>
        <begin position="1"/>
        <end position="31"/>
    </location>
</feature>
<dbReference type="Gene3D" id="2.60.120.260">
    <property type="entry name" value="Galactose-binding domain-like"/>
    <property type="match status" value="1"/>
</dbReference>
<reference evidence="4" key="1">
    <citation type="journal article" date="2019" name="Int. J. Syst. Evol. Microbiol.">
        <title>The Global Catalogue of Microorganisms (GCM) 10K type strain sequencing project: providing services to taxonomists for standard genome sequencing and annotation.</title>
        <authorList>
            <consortium name="The Broad Institute Genomics Platform"/>
            <consortium name="The Broad Institute Genome Sequencing Center for Infectious Disease"/>
            <person name="Wu L."/>
            <person name="Ma J."/>
        </authorList>
    </citation>
    <scope>NUCLEOTIDE SEQUENCE [LARGE SCALE GENOMIC DNA]</scope>
    <source>
        <strain evidence="4">CGMCC 1.6774</strain>
    </source>
</reference>
<dbReference type="RefSeq" id="WP_378478683.1">
    <property type="nucleotide sequence ID" value="NZ_JBHUIW010000018.1"/>
</dbReference>
<accession>A0ABW5AKN9</accession>
<evidence type="ECO:0000313" key="4">
    <source>
        <dbReference type="Proteomes" id="UP001597314"/>
    </source>
</evidence>
<sequence>MSRRLPACARGAGLALALATTAALAIVPAGAQSPAPPAAPAPTAAAPTAGAPAGTRPGALPGGRMVTQGQAKVTTENLYKCPVTVSNHRVSAIGTITATDGTVITMPAPVQYGKGPIAADLYNECNQVTPAKSADVDASKVPVVEIDPDGEVITGYIVADNYFELYVNGKLVGLDHTPYTPFNSAIVKFKAKKPYTMAFLLVDWDEQLGIGMELFQGNPRHPGDGGLIARFSDGTVTDSSWKAQTFYIAPLNTPDEVVEIGNVHDTTKLGRVHPVAKKPPCADACYAVHYKIPDGWQGTSFDDAKWPRAYEYTDTDIGVTALPAYTRYPELFDGARWIWSSNLVFDNVVIARKTVR</sequence>
<feature type="region of interest" description="Disordered" evidence="1">
    <location>
        <begin position="31"/>
        <end position="63"/>
    </location>
</feature>
<evidence type="ECO:0000313" key="3">
    <source>
        <dbReference type="EMBL" id="MFD2183523.1"/>
    </source>
</evidence>
<dbReference type="Proteomes" id="UP001597314">
    <property type="component" value="Unassembled WGS sequence"/>
</dbReference>
<dbReference type="EMBL" id="JBHUIW010000018">
    <property type="protein sequence ID" value="MFD2183523.1"/>
    <property type="molecule type" value="Genomic_DNA"/>
</dbReference>
<organism evidence="3 4">
    <name type="scientific">Rhodoplanes azumiensis</name>
    <dbReference type="NCBI Taxonomy" id="1897628"/>
    <lineage>
        <taxon>Bacteria</taxon>
        <taxon>Pseudomonadati</taxon>
        <taxon>Pseudomonadota</taxon>
        <taxon>Alphaproteobacteria</taxon>
        <taxon>Hyphomicrobiales</taxon>
        <taxon>Nitrobacteraceae</taxon>
        <taxon>Rhodoplanes</taxon>
    </lineage>
</organism>
<evidence type="ECO:0000256" key="1">
    <source>
        <dbReference type="SAM" id="MobiDB-lite"/>
    </source>
</evidence>
<keyword evidence="2" id="KW-0732">Signal</keyword>
<gene>
    <name evidence="3" type="ORF">ACFSOX_15310</name>
</gene>
<name>A0ABW5AKN9_9BRAD</name>
<feature type="chain" id="PRO_5046833688" evidence="2">
    <location>
        <begin position="32"/>
        <end position="356"/>
    </location>
</feature>
<protein>
    <submittedName>
        <fullName evidence="3">Uncharacterized protein</fullName>
    </submittedName>
</protein>
<evidence type="ECO:0000256" key="2">
    <source>
        <dbReference type="SAM" id="SignalP"/>
    </source>
</evidence>